<name>F8N7I5_9BACT</name>
<proteinExistence type="predicted"/>
<reference evidence="3" key="1">
    <citation type="journal article" date="2011" name="Stand. Genomic Sci.">
        <title>Non-contiguous finished genome sequence of the opportunistic oral pathogen Prevotella multisaccharivorax type strain (PPPA20).</title>
        <authorList>
            <person name="Pati A."/>
            <person name="Gronow S."/>
            <person name="Lu M."/>
            <person name="Lapidus A."/>
            <person name="Nolan M."/>
            <person name="Lucas S."/>
            <person name="Hammon N."/>
            <person name="Deshpande S."/>
            <person name="Cheng J.F."/>
            <person name="Tapia R."/>
            <person name="Han C."/>
            <person name="Goodwin L."/>
            <person name="Pitluck S."/>
            <person name="Liolios K."/>
            <person name="Pagani I."/>
            <person name="Mavromatis K."/>
            <person name="Mikhailova N."/>
            <person name="Huntemann M."/>
            <person name="Chen A."/>
            <person name="Palaniappan K."/>
            <person name="Land M."/>
            <person name="Hauser L."/>
            <person name="Detter J.C."/>
            <person name="Brambilla E.M."/>
            <person name="Rohde M."/>
            <person name="Goker M."/>
            <person name="Woyke T."/>
            <person name="Bristow J."/>
            <person name="Eisen J.A."/>
            <person name="Markowitz V."/>
            <person name="Hugenholtz P."/>
            <person name="Kyrpides N.C."/>
            <person name="Klenk H.P."/>
            <person name="Ivanova N."/>
        </authorList>
    </citation>
    <scope>NUCLEOTIDE SEQUENCE [LARGE SCALE GENOMIC DNA]</scope>
    <source>
        <strain evidence="3">DSM 17128</strain>
    </source>
</reference>
<feature type="transmembrane region" description="Helical" evidence="1">
    <location>
        <begin position="62"/>
        <end position="80"/>
    </location>
</feature>
<accession>F8N7I5</accession>
<protein>
    <submittedName>
        <fullName evidence="2">Uncharacterized protein</fullName>
    </submittedName>
</protein>
<evidence type="ECO:0000313" key="2">
    <source>
        <dbReference type="EMBL" id="EGN57445.1"/>
    </source>
</evidence>
<keyword evidence="1" id="KW-0472">Membrane</keyword>
<keyword evidence="1" id="KW-1133">Transmembrane helix</keyword>
<feature type="transmembrane region" description="Helical" evidence="1">
    <location>
        <begin position="31"/>
        <end position="50"/>
    </location>
</feature>
<feature type="transmembrane region" description="Helical" evidence="1">
    <location>
        <begin position="7"/>
        <end position="25"/>
    </location>
</feature>
<dbReference type="HOGENOM" id="CLU_335820_0_0_10"/>
<keyword evidence="1" id="KW-0812">Transmembrane</keyword>
<organism evidence="2 3">
    <name type="scientific">Hallella multisaccharivorax DSM 17128</name>
    <dbReference type="NCBI Taxonomy" id="688246"/>
    <lineage>
        <taxon>Bacteria</taxon>
        <taxon>Pseudomonadati</taxon>
        <taxon>Bacteroidota</taxon>
        <taxon>Bacteroidia</taxon>
        <taxon>Bacteroidales</taxon>
        <taxon>Prevotellaceae</taxon>
        <taxon>Hallella</taxon>
    </lineage>
</organism>
<sequence>MASSGDSSSLGCGALVLIVILGWLFTTFPEVMSTLAVIVVALIVVAVVSNKKKEKAKEERKLRPIVLYNNYPLFFQAYYYQNISKKPFSEDMINDSLNAWARIYSKVSDQRAEKWNNILMTLENFDKADHSLFEDFVKGKNVVPQRYFRNRSKINPIFLLPYESIETVTQNTVNTIIAEKKKEGIYQQFCKRYKKYLKAFLDANPALKTKDQILASEDKLKEYIAANQRYLSYMDWKDTQNSFCHETDAIVSTQYKTWHSIIRDIQIQGVDKDSHSFGDIVHIDQIAIKEYSDEATEDQSKADVEIYNWVKSLSFGSAHYNDKDIEAVKKFIKSITKGNKTLLVKVNDNFLGWNSQIVDSLYDNLGSIFEDLDYCDIKNLGSVLTKDKGEYKFIFLLDLISDEKQVIENSQDVMDLYGESMPVVCYLSMVRELTEEEVAEHIRTEKARRQRLLRYNDIVEQLPSGVSLWSVQHKAKDLKNKEYVVNAENEIKQMELSVASDDISSYVSYYLALGMGVKRILRKFPMDDEDDNEFSESDIMKSDGVDSLYWDENNFLAIELGGKSKFRAICFNGLSQEIVNEITSLKDNPFSLASNFDKFLNEVLTFLGLPTDYPWIVIDPKNDGVSIIVESGNMRDTRIETMEGYVNVQFLENRDNLFNSADFDSVQIKWNAFQKVPPSIDDSDRQCWFWNYSLPDTPPQTTSFTKIDELLYTYCSKVDYKPFDYQGTMYYLAIRHRIKDMWVNGVEKAYYVDNSKEWISTSETKDALNERGICLALGLKGFGKNPYMAKECFEKANNDEAKYNLASLIACEIIPGNGFNVNVLLRQIKDKMLYTNIIIKNTKKNYKIW</sequence>
<evidence type="ECO:0000313" key="3">
    <source>
        <dbReference type="Proteomes" id="UP000002772"/>
    </source>
</evidence>
<dbReference type="STRING" id="688246.Premu_2051"/>
<dbReference type="AlphaFoldDB" id="F8N7I5"/>
<dbReference type="OrthoDB" id="9804290at2"/>
<dbReference type="EMBL" id="GL945017">
    <property type="protein sequence ID" value="EGN57445.1"/>
    <property type="molecule type" value="Genomic_DNA"/>
</dbReference>
<dbReference type="RefSeq" id="WP_007575009.1">
    <property type="nucleotide sequence ID" value="NZ_BPTS01000002.1"/>
</dbReference>
<keyword evidence="3" id="KW-1185">Reference proteome</keyword>
<evidence type="ECO:0000256" key="1">
    <source>
        <dbReference type="SAM" id="Phobius"/>
    </source>
</evidence>
<gene>
    <name evidence="2" type="ORF">Premu_2051</name>
</gene>
<dbReference type="Proteomes" id="UP000002772">
    <property type="component" value="Unassembled WGS sequence"/>
</dbReference>